<dbReference type="GeneID" id="29064989"/>
<organism evidence="3 4">
    <name type="scientific">Gordonia phage Twister6</name>
    <dbReference type="NCBI Taxonomy" id="1887655"/>
    <lineage>
        <taxon>Viruses</taxon>
        <taxon>Duplodnaviria</taxon>
        <taxon>Heunggongvirae</taxon>
        <taxon>Uroviricota</taxon>
        <taxon>Caudoviricetes</taxon>
        <taxon>Stackebrandtviridae</taxon>
        <taxon>Frickvirinae</taxon>
        <taxon>Wizardvirus</taxon>
        <taxon>Wizardvirus twister6</taxon>
    </lineage>
</organism>
<dbReference type="Pfam" id="PF01402">
    <property type="entry name" value="RHH_1"/>
    <property type="match status" value="1"/>
</dbReference>
<name>A0A1B3B1P6_9CAUD</name>
<dbReference type="CDD" id="cd21631">
    <property type="entry name" value="RHH_CopG_NikR-like"/>
    <property type="match status" value="1"/>
</dbReference>
<dbReference type="RefSeq" id="YP_009284788.1">
    <property type="nucleotide sequence ID" value="NC_031052.1"/>
</dbReference>
<dbReference type="Proteomes" id="UP000201729">
    <property type="component" value="Segment"/>
</dbReference>
<feature type="compositionally biased region" description="Low complexity" evidence="1">
    <location>
        <begin position="8"/>
        <end position="27"/>
    </location>
</feature>
<dbReference type="InterPro" id="IPR002145">
    <property type="entry name" value="CopG"/>
</dbReference>
<evidence type="ECO:0000313" key="3">
    <source>
        <dbReference type="EMBL" id="AOE44926.1"/>
    </source>
</evidence>
<reference evidence="3 4" key="1">
    <citation type="submission" date="2016-07" db="EMBL/GenBank/DDBJ databases">
        <authorList>
            <person name="Montgomery M.T."/>
            <person name="Pope W.H."/>
            <person name="Russell D.A."/>
            <person name="Garlena R.A."/>
            <person name="Jacobs-Sera D."/>
            <person name="Hendrix R.W."/>
            <person name="Hatfull G.F."/>
        </authorList>
    </citation>
    <scope>NUCLEOTIDE SEQUENCE [LARGE SCALE GENOMIC DNA]</scope>
</reference>
<proteinExistence type="predicted"/>
<dbReference type="KEGG" id="vg:29064989"/>
<accession>A0A1B3B1P6</accession>
<feature type="domain" description="Ribbon-helix-helix protein CopG" evidence="2">
    <location>
        <begin position="27"/>
        <end position="64"/>
    </location>
</feature>
<evidence type="ECO:0000259" key="2">
    <source>
        <dbReference type="Pfam" id="PF01402"/>
    </source>
</evidence>
<gene>
    <name evidence="3" type="primary">17</name>
    <name evidence="3" type="ORF">SEA_TWISTER6_17</name>
</gene>
<evidence type="ECO:0000256" key="1">
    <source>
        <dbReference type="SAM" id="MobiDB-lite"/>
    </source>
</evidence>
<feature type="region of interest" description="Disordered" evidence="1">
    <location>
        <begin position="1"/>
        <end position="33"/>
    </location>
</feature>
<dbReference type="GO" id="GO:0006355">
    <property type="term" value="P:regulation of DNA-templated transcription"/>
    <property type="evidence" value="ECO:0007669"/>
    <property type="project" value="InterPro"/>
</dbReference>
<sequence>MANNSPNTRGLTPGGSSLSGDGSHSPRVSVSLPTDAKARIEELAAAHGMGASKYIRRLVLDHLAATD</sequence>
<evidence type="ECO:0000313" key="4">
    <source>
        <dbReference type="Proteomes" id="UP000201729"/>
    </source>
</evidence>
<dbReference type="EMBL" id="KX557286">
    <property type="protein sequence ID" value="AOE44926.1"/>
    <property type="molecule type" value="Genomic_DNA"/>
</dbReference>
<protein>
    <recommendedName>
        <fullName evidence="2">Ribbon-helix-helix protein CopG domain-containing protein</fullName>
    </recommendedName>
</protein>
<keyword evidence="4" id="KW-1185">Reference proteome</keyword>